<dbReference type="Pfam" id="PF01416">
    <property type="entry name" value="PseudoU_synth_1"/>
    <property type="match status" value="2"/>
</dbReference>
<comment type="catalytic activity">
    <reaction evidence="4 7">
        <text>uridine(38/39/40) in tRNA = pseudouridine(38/39/40) in tRNA</text>
        <dbReference type="Rhea" id="RHEA:22376"/>
        <dbReference type="Rhea" id="RHEA-COMP:10085"/>
        <dbReference type="Rhea" id="RHEA-COMP:10087"/>
        <dbReference type="ChEBI" id="CHEBI:65314"/>
        <dbReference type="ChEBI" id="CHEBI:65315"/>
        <dbReference type="EC" id="5.4.99.12"/>
    </reaction>
</comment>
<dbReference type="InterPro" id="IPR020103">
    <property type="entry name" value="PsdUridine_synth_cat_dom_sf"/>
</dbReference>
<keyword evidence="8" id="KW-0472">Membrane</keyword>
<comment type="function">
    <text evidence="4">Formation of pseudouridine at positions 38, 39 and 40 in the anticodon stem and loop of transfer RNAs.</text>
</comment>
<evidence type="ECO:0000256" key="2">
    <source>
        <dbReference type="ARBA" id="ARBA00022694"/>
    </source>
</evidence>
<dbReference type="NCBIfam" id="TIGR00071">
    <property type="entry name" value="hisT_truA"/>
    <property type="match status" value="1"/>
</dbReference>
<dbReference type="InterPro" id="IPR001406">
    <property type="entry name" value="PsdUridine_synth_TruA"/>
</dbReference>
<evidence type="ECO:0000313" key="11">
    <source>
        <dbReference type="Proteomes" id="UP000238672"/>
    </source>
</evidence>
<keyword evidence="11" id="KW-1185">Reference proteome</keyword>
<dbReference type="SUPFAM" id="SSF55120">
    <property type="entry name" value="Pseudouridine synthase"/>
    <property type="match status" value="1"/>
</dbReference>
<evidence type="ECO:0000256" key="6">
    <source>
        <dbReference type="PIRSR" id="PIRSR001430-2"/>
    </source>
</evidence>
<feature type="domain" description="Pseudouridine synthase I TruA alpha/beta" evidence="9">
    <location>
        <begin position="147"/>
        <end position="245"/>
    </location>
</feature>
<accession>A0A2S8NVC4</accession>
<evidence type="ECO:0000256" key="5">
    <source>
        <dbReference type="PIRSR" id="PIRSR001430-1"/>
    </source>
</evidence>
<evidence type="ECO:0000256" key="3">
    <source>
        <dbReference type="ARBA" id="ARBA00023235"/>
    </source>
</evidence>
<dbReference type="GO" id="GO:0003723">
    <property type="term" value="F:RNA binding"/>
    <property type="evidence" value="ECO:0007669"/>
    <property type="project" value="InterPro"/>
</dbReference>
<dbReference type="PANTHER" id="PTHR11142">
    <property type="entry name" value="PSEUDOURIDYLATE SYNTHASE"/>
    <property type="match status" value="1"/>
</dbReference>
<keyword evidence="3 4" id="KW-0413">Isomerase</keyword>
<dbReference type="AlphaFoldDB" id="A0A2S8NVC4"/>
<evidence type="ECO:0000256" key="4">
    <source>
        <dbReference type="HAMAP-Rule" id="MF_00171"/>
    </source>
</evidence>
<organism evidence="10 11">
    <name type="scientific">Candidatus Phytoplasma phoenicium</name>
    <dbReference type="NCBI Taxonomy" id="198422"/>
    <lineage>
        <taxon>Bacteria</taxon>
        <taxon>Bacillati</taxon>
        <taxon>Mycoplasmatota</taxon>
        <taxon>Mollicutes</taxon>
        <taxon>Acholeplasmatales</taxon>
        <taxon>Acholeplasmataceae</taxon>
        <taxon>Candidatus Phytoplasma</taxon>
        <taxon>16SrIX (Pigeon pea witches'-broom group)</taxon>
    </lineage>
</organism>
<dbReference type="EMBL" id="PUUG01000005">
    <property type="protein sequence ID" value="PQP79923.1"/>
    <property type="molecule type" value="Genomic_DNA"/>
</dbReference>
<dbReference type="HAMAP" id="MF_00171">
    <property type="entry name" value="TruA"/>
    <property type="match status" value="1"/>
</dbReference>
<sequence>MKIFAYKLILSYDGTPYHGYQKQKSPIITIQSVLENSLWKATKQKIKTFAASRTDKGVHAQGQVVHFKSQFYIVPATLKLVLNKILPPNIRVNNLTFVPISFHARYSVKSKIYQYVFSKKPLNPFNCRFQVYFTNIDWQRLLQALPLLQGNHDFTLFTSNKDKKKSPIKTIYKVTLKETQTKYILLFHGEGFLKQMILFLVGFLILIGQKRKQIVDLQKMLKLHDMPKCSFLAPPQGLCLKKIFYKKRKGK</sequence>
<keyword evidence="8" id="KW-0812">Transmembrane</keyword>
<protein>
    <recommendedName>
        <fullName evidence="4">tRNA pseudouridine synthase A</fullName>
        <ecNumber evidence="4">5.4.99.12</ecNumber>
    </recommendedName>
    <alternativeName>
        <fullName evidence="4">tRNA pseudouridine(38-40) synthase</fullName>
    </alternativeName>
    <alternativeName>
        <fullName evidence="4">tRNA pseudouridylate synthase I</fullName>
    </alternativeName>
    <alternativeName>
        <fullName evidence="4">tRNA-uridine isomerase I</fullName>
    </alternativeName>
</protein>
<keyword evidence="2 4" id="KW-0819">tRNA processing</keyword>
<dbReference type="InterPro" id="IPR020094">
    <property type="entry name" value="TruA/RsuA/RluB/E/F_N"/>
</dbReference>
<comment type="caution">
    <text evidence="4">Lacks conserved residue(s) required for the propagation of feature annotation.</text>
</comment>
<feature type="binding site" evidence="4 6">
    <location>
        <position position="113"/>
    </location>
    <ligand>
        <name>substrate</name>
    </ligand>
</feature>
<reference evidence="10 11" key="1">
    <citation type="submission" date="2018-02" db="EMBL/GenBank/DDBJ databases">
        <title>Metagenomics reveals mixed infection of spiroplasma and phytoplasma in chicory.</title>
        <authorList>
            <person name="Polano C."/>
            <person name="Moruzzi S."/>
            <person name="Ermacora P."/>
            <person name="Ferrini F."/>
            <person name="Martini M."/>
            <person name="Firrao G."/>
        </authorList>
    </citation>
    <scope>NUCLEOTIDE SEQUENCE [LARGE SCALE GENOMIC DNA]</scope>
    <source>
        <strain evidence="10 11">ChiP</strain>
    </source>
</reference>
<feature type="domain" description="Pseudouridine synthase I TruA alpha/beta" evidence="9">
    <location>
        <begin position="11"/>
        <end position="107"/>
    </location>
</feature>
<dbReference type="Gene3D" id="3.30.70.580">
    <property type="entry name" value="Pseudouridine synthase I, catalytic domain, N-terminal subdomain"/>
    <property type="match status" value="1"/>
</dbReference>
<evidence type="ECO:0000313" key="10">
    <source>
        <dbReference type="EMBL" id="PQP79923.1"/>
    </source>
</evidence>
<evidence type="ECO:0000256" key="8">
    <source>
        <dbReference type="SAM" id="Phobius"/>
    </source>
</evidence>
<dbReference type="PIRSF" id="PIRSF001430">
    <property type="entry name" value="tRNA_psdUrid_synth"/>
    <property type="match status" value="1"/>
</dbReference>
<dbReference type="FunFam" id="3.30.70.580:FF:000001">
    <property type="entry name" value="tRNA pseudouridine synthase A"/>
    <property type="match status" value="1"/>
</dbReference>
<comment type="similarity">
    <text evidence="1 4 7">Belongs to the tRNA pseudouridine synthase TruA family.</text>
</comment>
<dbReference type="GO" id="GO:0160147">
    <property type="term" value="F:tRNA pseudouridine(38-40) synthase activity"/>
    <property type="evidence" value="ECO:0007669"/>
    <property type="project" value="UniProtKB-EC"/>
</dbReference>
<dbReference type="PANTHER" id="PTHR11142:SF0">
    <property type="entry name" value="TRNA PSEUDOURIDINE SYNTHASE-LIKE 1"/>
    <property type="match status" value="1"/>
</dbReference>
<dbReference type="InterPro" id="IPR020097">
    <property type="entry name" value="PsdUridine_synth_TruA_a/b_dom"/>
</dbReference>
<dbReference type="CDD" id="cd02570">
    <property type="entry name" value="PseudoU_synth_EcTruA"/>
    <property type="match status" value="1"/>
</dbReference>
<proteinExistence type="inferred from homology"/>
<evidence type="ECO:0000256" key="7">
    <source>
        <dbReference type="RuleBase" id="RU003792"/>
    </source>
</evidence>
<dbReference type="EC" id="5.4.99.12" evidence="4"/>
<evidence type="ECO:0000259" key="9">
    <source>
        <dbReference type="Pfam" id="PF01416"/>
    </source>
</evidence>
<feature type="active site" description="Nucleophile" evidence="4 5">
    <location>
        <position position="55"/>
    </location>
</feature>
<feature type="transmembrane region" description="Helical" evidence="8">
    <location>
        <begin position="183"/>
        <end position="207"/>
    </location>
</feature>
<evidence type="ECO:0000256" key="1">
    <source>
        <dbReference type="ARBA" id="ARBA00009375"/>
    </source>
</evidence>
<keyword evidence="8" id="KW-1133">Transmembrane helix</keyword>
<dbReference type="Proteomes" id="UP000238672">
    <property type="component" value="Unassembled WGS sequence"/>
</dbReference>
<comment type="subunit">
    <text evidence="4">Homodimer.</text>
</comment>
<gene>
    <name evidence="4 10" type="primary">truA</name>
    <name evidence="10" type="ORF">C6B37_00415</name>
</gene>
<name>A0A2S8NVC4_9MOLU</name>
<comment type="caution">
    <text evidence="10">The sequence shown here is derived from an EMBL/GenBank/DDBJ whole genome shotgun (WGS) entry which is preliminary data.</text>
</comment>
<dbReference type="Gene3D" id="3.30.70.660">
    <property type="entry name" value="Pseudouridine synthase I, catalytic domain, C-terminal subdomain"/>
    <property type="match status" value="1"/>
</dbReference>
<dbReference type="InterPro" id="IPR020095">
    <property type="entry name" value="PsdUridine_synth_TruA_C"/>
</dbReference>
<dbReference type="GO" id="GO:0031119">
    <property type="term" value="P:tRNA pseudouridine synthesis"/>
    <property type="evidence" value="ECO:0007669"/>
    <property type="project" value="UniProtKB-UniRule"/>
</dbReference>